<organism evidence="1 2">
    <name type="scientific">Pontibacter lucknowensis</name>
    <dbReference type="NCBI Taxonomy" id="1077936"/>
    <lineage>
        <taxon>Bacteria</taxon>
        <taxon>Pseudomonadati</taxon>
        <taxon>Bacteroidota</taxon>
        <taxon>Cytophagia</taxon>
        <taxon>Cytophagales</taxon>
        <taxon>Hymenobacteraceae</taxon>
        <taxon>Pontibacter</taxon>
    </lineage>
</organism>
<evidence type="ECO:0000313" key="1">
    <source>
        <dbReference type="EMBL" id="SIR35616.1"/>
    </source>
</evidence>
<dbReference type="InterPro" id="IPR036513">
    <property type="entry name" value="STAS_dom_sf"/>
</dbReference>
<dbReference type="Pfam" id="PF11964">
    <property type="entry name" value="SpoIIAA-like"/>
    <property type="match status" value="1"/>
</dbReference>
<sequence length="126" mass="14653">MLEILPETHDNILAVRVRDKLTIPDFDQYRNMVRDLMLKNEETHIYYEMVDVDWINPVATIENGLFDVIHGLDYGRVAMVGEKKWQELSAKLASTVKKHGIRYYDLADKEQAMKYVLEGDNPTPTP</sequence>
<evidence type="ECO:0000313" key="2">
    <source>
        <dbReference type="Proteomes" id="UP000185924"/>
    </source>
</evidence>
<reference evidence="2" key="1">
    <citation type="submission" date="2017-01" db="EMBL/GenBank/DDBJ databases">
        <authorList>
            <person name="Varghese N."/>
            <person name="Submissions S."/>
        </authorList>
    </citation>
    <scope>NUCLEOTIDE SEQUENCE [LARGE SCALE GENOMIC DNA]</scope>
    <source>
        <strain evidence="2">DM9</strain>
    </source>
</reference>
<dbReference type="AlphaFoldDB" id="A0A1N7A987"/>
<accession>A0A1N7A987</accession>
<dbReference type="InterPro" id="IPR038396">
    <property type="entry name" value="SpoIIAA-like_sf"/>
</dbReference>
<dbReference type="Proteomes" id="UP000185924">
    <property type="component" value="Unassembled WGS sequence"/>
</dbReference>
<dbReference type="SUPFAM" id="SSF52091">
    <property type="entry name" value="SpoIIaa-like"/>
    <property type="match status" value="1"/>
</dbReference>
<protein>
    <submittedName>
        <fullName evidence="1">SpoIIAA-like</fullName>
    </submittedName>
</protein>
<proteinExistence type="predicted"/>
<dbReference type="OrthoDB" id="9811577at2"/>
<dbReference type="RefSeq" id="WP_007653550.1">
    <property type="nucleotide sequence ID" value="NZ_FTNM01000005.1"/>
</dbReference>
<keyword evidence="2" id="KW-1185">Reference proteome</keyword>
<dbReference type="Gene3D" id="3.40.50.10600">
    <property type="entry name" value="SpoIIaa-like domains"/>
    <property type="match status" value="1"/>
</dbReference>
<dbReference type="STRING" id="1077936.SAMN05421545_3318"/>
<dbReference type="EMBL" id="FTNM01000005">
    <property type="protein sequence ID" value="SIR35616.1"/>
    <property type="molecule type" value="Genomic_DNA"/>
</dbReference>
<name>A0A1N7A987_9BACT</name>
<dbReference type="InterPro" id="IPR021866">
    <property type="entry name" value="SpoIIAA-like"/>
</dbReference>
<gene>
    <name evidence="1" type="ORF">SAMN05421545_3318</name>
</gene>